<keyword evidence="1" id="KW-0472">Membrane</keyword>
<dbReference type="Pfam" id="PF09656">
    <property type="entry name" value="PGPGW"/>
    <property type="match status" value="1"/>
</dbReference>
<evidence type="ECO:0008006" key="4">
    <source>
        <dbReference type="Google" id="ProtNLM"/>
    </source>
</evidence>
<dbReference type="InterPro" id="IPR019099">
    <property type="entry name" value="Uncharacterised_PGPGW_TM"/>
</dbReference>
<evidence type="ECO:0000313" key="3">
    <source>
        <dbReference type="Proteomes" id="UP000326546"/>
    </source>
</evidence>
<accession>A0A5J6V6Y6</accession>
<keyword evidence="1" id="KW-1133">Transmembrane helix</keyword>
<dbReference type="KEGG" id="serw:FY030_10435"/>
<gene>
    <name evidence="2" type="ORF">FY030_10435</name>
</gene>
<dbReference type="OrthoDB" id="4774258at2"/>
<proteinExistence type="predicted"/>
<keyword evidence="3" id="KW-1185">Reference proteome</keyword>
<keyword evidence="1" id="KW-0812">Transmembrane</keyword>
<feature type="transmembrane region" description="Helical" evidence="1">
    <location>
        <begin position="12"/>
        <end position="42"/>
    </location>
</feature>
<protein>
    <recommendedName>
        <fullName evidence="4">TIGR02611 family protein</fullName>
    </recommendedName>
</protein>
<reference evidence="2 3" key="1">
    <citation type="submission" date="2019-09" db="EMBL/GenBank/DDBJ databases">
        <title>Serinicoccus pratensis sp. nov., isolated from meadow soil.</title>
        <authorList>
            <person name="Zhang W."/>
        </authorList>
    </citation>
    <scope>NUCLEOTIDE SEQUENCE [LARGE SCALE GENOMIC DNA]</scope>
    <source>
        <strain evidence="2 3">W204</strain>
    </source>
</reference>
<dbReference type="Proteomes" id="UP000326546">
    <property type="component" value="Chromosome"/>
</dbReference>
<feature type="transmembrane region" description="Helical" evidence="1">
    <location>
        <begin position="79"/>
        <end position="101"/>
    </location>
</feature>
<dbReference type="RefSeq" id="WP_158061447.1">
    <property type="nucleotide sequence ID" value="NZ_CP044427.1"/>
</dbReference>
<dbReference type="AlphaFoldDB" id="A0A5J6V6Y6"/>
<evidence type="ECO:0000313" key="2">
    <source>
        <dbReference type="EMBL" id="QFG69064.1"/>
    </source>
</evidence>
<organism evidence="2 3">
    <name type="scientific">Ornithinimicrobium pratense</name>
    <dbReference type="NCBI Taxonomy" id="2593973"/>
    <lineage>
        <taxon>Bacteria</taxon>
        <taxon>Bacillati</taxon>
        <taxon>Actinomycetota</taxon>
        <taxon>Actinomycetes</taxon>
        <taxon>Micrococcales</taxon>
        <taxon>Ornithinimicrobiaceae</taxon>
        <taxon>Ornithinimicrobium</taxon>
    </lineage>
</organism>
<sequence length="182" mass="20206">MSATAKRLGLEILGWVVLVTGLLALVLPGPGLLLTFAGLAILSTQYRWARRMVQPVRVKAWRGAAEGVRTAPRIVASSLAALTLLALGVLWLVQPAAPGWWPLPQKWWLFGGVSVGVTLTVSAVIALALLVFTVLRFYRKPDAMEAVERLEEAHRARSSAMRRARHRLRRMRREGTPWRRSA</sequence>
<feature type="transmembrane region" description="Helical" evidence="1">
    <location>
        <begin position="107"/>
        <end position="135"/>
    </location>
</feature>
<dbReference type="EMBL" id="CP044427">
    <property type="protein sequence ID" value="QFG69064.1"/>
    <property type="molecule type" value="Genomic_DNA"/>
</dbReference>
<evidence type="ECO:0000256" key="1">
    <source>
        <dbReference type="SAM" id="Phobius"/>
    </source>
</evidence>
<name>A0A5J6V6Y6_9MICO</name>